<evidence type="ECO:0000256" key="2">
    <source>
        <dbReference type="SAM" id="Phobius"/>
    </source>
</evidence>
<evidence type="ECO:0000313" key="5">
    <source>
        <dbReference type="Proteomes" id="UP001165085"/>
    </source>
</evidence>
<dbReference type="InterPro" id="IPR006597">
    <property type="entry name" value="Sel1-like"/>
</dbReference>
<dbReference type="PANTHER" id="PTHR11102">
    <property type="entry name" value="SEL-1-LIKE PROTEIN"/>
    <property type="match status" value="1"/>
</dbReference>
<name>A0A9W7AFH7_9STRA</name>
<dbReference type="EMBL" id="BRXY01000148">
    <property type="protein sequence ID" value="GMH71337.1"/>
    <property type="molecule type" value="Genomic_DNA"/>
</dbReference>
<proteinExistence type="inferred from homology"/>
<dbReference type="InterPro" id="IPR011990">
    <property type="entry name" value="TPR-like_helical_dom_sf"/>
</dbReference>
<dbReference type="Gene3D" id="2.60.120.200">
    <property type="match status" value="1"/>
</dbReference>
<keyword evidence="5" id="KW-1185">Reference proteome</keyword>
<gene>
    <name evidence="4" type="ORF">TrST_g3331</name>
</gene>
<evidence type="ECO:0000256" key="3">
    <source>
        <dbReference type="SAM" id="SignalP"/>
    </source>
</evidence>
<dbReference type="SUPFAM" id="SSF49899">
    <property type="entry name" value="Concanavalin A-like lectins/glucanases"/>
    <property type="match status" value="1"/>
</dbReference>
<comment type="caution">
    <text evidence="4">The sequence shown here is derived from an EMBL/GenBank/DDBJ whole genome shotgun (WGS) entry which is preliminary data.</text>
</comment>
<dbReference type="InterPro" id="IPR050767">
    <property type="entry name" value="Sel1_AlgK"/>
</dbReference>
<dbReference type="PANTHER" id="PTHR11102:SF160">
    <property type="entry name" value="ERAD-ASSOCIATED E3 UBIQUITIN-PROTEIN LIGASE COMPONENT HRD3"/>
    <property type="match status" value="1"/>
</dbReference>
<keyword evidence="3" id="KW-0732">Signal</keyword>
<dbReference type="PROSITE" id="PS50330">
    <property type="entry name" value="UIM"/>
    <property type="match status" value="1"/>
</dbReference>
<dbReference type="AlphaFoldDB" id="A0A9W7AFH7"/>
<dbReference type="Pfam" id="PF08238">
    <property type="entry name" value="Sel1"/>
    <property type="match status" value="7"/>
</dbReference>
<dbReference type="InterPro" id="IPR003903">
    <property type="entry name" value="UIM_dom"/>
</dbReference>
<accession>A0A9W7AFH7</accession>
<dbReference type="OrthoDB" id="188553at2759"/>
<keyword evidence="2" id="KW-1133">Transmembrane helix</keyword>
<feature type="signal peptide" evidence="3">
    <location>
        <begin position="1"/>
        <end position="31"/>
    </location>
</feature>
<feature type="chain" id="PRO_5040723112" evidence="3">
    <location>
        <begin position="32"/>
        <end position="1233"/>
    </location>
</feature>
<organism evidence="4 5">
    <name type="scientific">Triparma strigata</name>
    <dbReference type="NCBI Taxonomy" id="1606541"/>
    <lineage>
        <taxon>Eukaryota</taxon>
        <taxon>Sar</taxon>
        <taxon>Stramenopiles</taxon>
        <taxon>Ochrophyta</taxon>
        <taxon>Bolidophyceae</taxon>
        <taxon>Parmales</taxon>
        <taxon>Triparmaceae</taxon>
        <taxon>Triparma</taxon>
    </lineage>
</organism>
<protein>
    <submittedName>
        <fullName evidence="4">Uncharacterized protein</fullName>
    </submittedName>
</protein>
<feature type="transmembrane region" description="Helical" evidence="2">
    <location>
        <begin position="1208"/>
        <end position="1232"/>
    </location>
</feature>
<evidence type="ECO:0000256" key="1">
    <source>
        <dbReference type="ARBA" id="ARBA00038101"/>
    </source>
</evidence>
<sequence>MPTLTPLNPLCHCPLALMLLIVSTLLSLTNSSLPPSASILQLTSTPPPPTSSSNGKPPAFCTYTKLQLSYTIPKTTESPSLPQTFTLTTSDQGKVLNVTSHPSSSHSLILPSAPPKTPTLQCYAEGDPCTVSINSLELFESTSSPPSDYTHTLHVKFSTVPSAVSNILDYLDFYPLEKDYERYMGELEWDVDDGSVLRVPVTGLVVEDAAGGVLRIDMKPQPEETIFYELKGEVSFMMESSGVYTLAPALDSSDDSTYTFEVNDCWDYKSIDYHISSSSFESASKEEQVNRLLYYNEGRISMSGSKPFTLPSSHFATNEYTITFHLTLTSNLESEFGTLWFKGSGHTNDRTPACFLKREGGLIFQASSEENPEMQVETDYTFETDKTYYVAVTVNNHQYITYVNGEVVGRIENDKTGLKHNTENFNFGWAEGLPGLQMDVVEVRVLEGFKSFKDVGREWEKVKNKIGDDNECKALVESSSVSTYVNRGDEYSVQMIHRILGEVKELSDDEECTEPAKRLRLYEDLADLGNDYGALKAGEMHLYGVEFDDLGKKANSEFCEVLDASQRSESKGVNYLRIASDLNNGEAMYRLAILVNSGIGISGLLSLPPTSVLPQSSSEGGTIMKPPLSTELMDQNNLNDLSLDLLHRSTRTGNKNAALSLAHKYQKGYAGLPPNQEAALHYAKIASDAADVYYHTPGNQPYHEMHRLRVGHEIELLRGEQGEDDEELQYVIMMSEQGDVDAMNSYASMLYWGARGFDRDHVKALELWNKVAEHDHIGGLCGAASMYVRGEGTEVDMTKAVEYYERAAAKDVPTALNGLGYAYFYGQGGMEVDQVKAFEYFSKAASLEQDSDSLTNAAHCYATGQGVEEDQFKAATLYDKAATKFGNFDSALEIGRRFATGGRGTDRNPTVATNYLMSASRVGESGELVRKGFDLFMRGEHDAALKVYAEAAELGYEVGANNAAYLLDVGVASISAEADEVIGGDTSNSIVLYDGEGYDKDKDKANKLLNKAASLRFHWMAAEDGNAESFAAIGDSYYWGVGADQDQDKAFWWYSKSASAGSIKGSYYVAFMHEFHTEDLDRALSQYAKVLKLVEGGEEGLEMIFLVKFSMWRCEMKKGKGWQLVKWLKSGFWWTGGEGPAPLPQLPIVKQLTEDEEEEEEGTEGDFSSRMIGVAAKVRYVARDLFYEHRGKVFGLNQSEDLGYDVKWGSVVMCGLLALLCVNLCRIALAFFY</sequence>
<comment type="similarity">
    <text evidence="1">Belongs to the sel-1 family.</text>
</comment>
<dbReference type="Pfam" id="PF13385">
    <property type="entry name" value="Laminin_G_3"/>
    <property type="match status" value="1"/>
</dbReference>
<dbReference type="Gene3D" id="1.25.40.10">
    <property type="entry name" value="Tetratricopeptide repeat domain"/>
    <property type="match status" value="3"/>
</dbReference>
<keyword evidence="2" id="KW-0812">Transmembrane</keyword>
<reference evidence="5" key="1">
    <citation type="journal article" date="2023" name="Commun. Biol.">
        <title>Genome analysis of Parmales, the sister group of diatoms, reveals the evolutionary specialization of diatoms from phago-mixotrophs to photoautotrophs.</title>
        <authorList>
            <person name="Ban H."/>
            <person name="Sato S."/>
            <person name="Yoshikawa S."/>
            <person name="Yamada K."/>
            <person name="Nakamura Y."/>
            <person name="Ichinomiya M."/>
            <person name="Sato N."/>
            <person name="Blanc-Mathieu R."/>
            <person name="Endo H."/>
            <person name="Kuwata A."/>
            <person name="Ogata H."/>
        </authorList>
    </citation>
    <scope>NUCLEOTIDE SEQUENCE [LARGE SCALE GENOMIC DNA]</scope>
    <source>
        <strain evidence="5">NIES 3701</strain>
    </source>
</reference>
<dbReference type="InterPro" id="IPR013320">
    <property type="entry name" value="ConA-like_dom_sf"/>
</dbReference>
<dbReference type="Proteomes" id="UP001165085">
    <property type="component" value="Unassembled WGS sequence"/>
</dbReference>
<keyword evidence="2" id="KW-0472">Membrane</keyword>
<dbReference type="SUPFAM" id="SSF81901">
    <property type="entry name" value="HCP-like"/>
    <property type="match status" value="2"/>
</dbReference>
<evidence type="ECO:0000313" key="4">
    <source>
        <dbReference type="EMBL" id="GMH71337.1"/>
    </source>
</evidence>
<dbReference type="SMART" id="SM00671">
    <property type="entry name" value="SEL1"/>
    <property type="match status" value="8"/>
</dbReference>